<dbReference type="Proteomes" id="UP001207468">
    <property type="component" value="Unassembled WGS sequence"/>
</dbReference>
<protein>
    <submittedName>
        <fullName evidence="1">Uncharacterized protein</fullName>
    </submittedName>
</protein>
<comment type="caution">
    <text evidence="1">The sequence shown here is derived from an EMBL/GenBank/DDBJ whole genome shotgun (WGS) entry which is preliminary data.</text>
</comment>
<proteinExistence type="predicted"/>
<keyword evidence="2" id="KW-1185">Reference proteome</keyword>
<accession>A0ACC0UFX1</accession>
<gene>
    <name evidence="1" type="ORF">F5148DRAFT_1366513</name>
</gene>
<evidence type="ECO:0000313" key="2">
    <source>
        <dbReference type="Proteomes" id="UP001207468"/>
    </source>
</evidence>
<sequence length="166" mass="18056">MQIFTVLAFICLAIGVAPSFSLPLISVRANPIKRSVDPPRRGGTFWTGNDSGSGNPDEAFSTEGFLHYQPQYPPEWLVTRTGDTTGPNRPSIGTEHKGVTHNGATIGNSQKDGYTPPNTPVATDEERIWDYIRNYGPSHPARTVSGRKIRTTPGAAHKPERGGSNW</sequence>
<organism evidence="1 2">
    <name type="scientific">Russula earlei</name>
    <dbReference type="NCBI Taxonomy" id="71964"/>
    <lineage>
        <taxon>Eukaryota</taxon>
        <taxon>Fungi</taxon>
        <taxon>Dikarya</taxon>
        <taxon>Basidiomycota</taxon>
        <taxon>Agaricomycotina</taxon>
        <taxon>Agaricomycetes</taxon>
        <taxon>Russulales</taxon>
        <taxon>Russulaceae</taxon>
        <taxon>Russula</taxon>
    </lineage>
</organism>
<reference evidence="1" key="1">
    <citation type="submission" date="2021-03" db="EMBL/GenBank/DDBJ databases">
        <title>Evolutionary priming and transition to the ectomycorrhizal habit in an iconic lineage of mushroom-forming fungi: is preadaptation a requirement?</title>
        <authorList>
            <consortium name="DOE Joint Genome Institute"/>
            <person name="Looney B.P."/>
            <person name="Miyauchi S."/>
            <person name="Morin E."/>
            <person name="Drula E."/>
            <person name="Courty P.E."/>
            <person name="Chicoki N."/>
            <person name="Fauchery L."/>
            <person name="Kohler A."/>
            <person name="Kuo A."/>
            <person name="LaButti K."/>
            <person name="Pangilinan J."/>
            <person name="Lipzen A."/>
            <person name="Riley R."/>
            <person name="Andreopoulos W."/>
            <person name="He G."/>
            <person name="Johnson J."/>
            <person name="Barry K.W."/>
            <person name="Grigoriev I.V."/>
            <person name="Nagy L."/>
            <person name="Hibbett D."/>
            <person name="Henrissat B."/>
            <person name="Matheny P.B."/>
            <person name="Labbe J."/>
            <person name="Martin A.F."/>
        </authorList>
    </citation>
    <scope>NUCLEOTIDE SEQUENCE</scope>
    <source>
        <strain evidence="1">BPL698</strain>
    </source>
</reference>
<evidence type="ECO:0000313" key="1">
    <source>
        <dbReference type="EMBL" id="KAI9510521.1"/>
    </source>
</evidence>
<dbReference type="EMBL" id="JAGFNK010000041">
    <property type="protein sequence ID" value="KAI9510521.1"/>
    <property type="molecule type" value="Genomic_DNA"/>
</dbReference>
<name>A0ACC0UFX1_9AGAM</name>